<dbReference type="GO" id="GO:0034599">
    <property type="term" value="P:cellular response to oxidative stress"/>
    <property type="evidence" value="ECO:0007669"/>
    <property type="project" value="TreeGrafter"/>
</dbReference>
<evidence type="ECO:0000256" key="3">
    <source>
        <dbReference type="ARBA" id="ARBA00022862"/>
    </source>
</evidence>
<gene>
    <name evidence="10" type="ORF">CANTEDRAFT_114694</name>
</gene>
<feature type="active site" evidence="7">
    <location>
        <position position="37"/>
    </location>
</feature>
<proteinExistence type="inferred from homology"/>
<dbReference type="PROSITE" id="PS51352">
    <property type="entry name" value="THIOREDOXIN_2"/>
    <property type="match status" value="1"/>
</dbReference>
<keyword evidence="2 8" id="KW-0575">Peroxidase</keyword>
<dbReference type="InterPro" id="IPR000889">
    <property type="entry name" value="Glutathione_peroxidase"/>
</dbReference>
<evidence type="ECO:0000259" key="9">
    <source>
        <dbReference type="PROSITE" id="PS51352"/>
    </source>
</evidence>
<dbReference type="PROSITE" id="PS00460">
    <property type="entry name" value="GLUTATHIONE_PEROXID_1"/>
    <property type="match status" value="1"/>
</dbReference>
<evidence type="ECO:0000313" key="11">
    <source>
        <dbReference type="Proteomes" id="UP000000707"/>
    </source>
</evidence>
<evidence type="ECO:0000256" key="8">
    <source>
        <dbReference type="RuleBase" id="RU000499"/>
    </source>
</evidence>
<organism evidence="11">
    <name type="scientific">Candida tenuis (strain ATCC 10573 / BCRC 21748 / CBS 615 / JCM 9827 / NBRC 10315 / NRRL Y-1498 / VKM Y-70)</name>
    <name type="common">Yeast</name>
    <name type="synonym">Yamadazyma tenuis</name>
    <dbReference type="NCBI Taxonomy" id="590646"/>
    <lineage>
        <taxon>Eukaryota</taxon>
        <taxon>Fungi</taxon>
        <taxon>Dikarya</taxon>
        <taxon>Ascomycota</taxon>
        <taxon>Saccharomycotina</taxon>
        <taxon>Pichiomycetes</taxon>
        <taxon>Debaryomycetaceae</taxon>
        <taxon>Yamadazyma</taxon>
    </lineage>
</organism>
<dbReference type="InterPro" id="IPR036249">
    <property type="entry name" value="Thioredoxin-like_sf"/>
</dbReference>
<evidence type="ECO:0000313" key="10">
    <source>
        <dbReference type="EMBL" id="EGV63379.1"/>
    </source>
</evidence>
<dbReference type="PROSITE" id="PS51355">
    <property type="entry name" value="GLUTATHIONE_PEROXID_3"/>
    <property type="match status" value="1"/>
</dbReference>
<dbReference type="InterPro" id="IPR029760">
    <property type="entry name" value="GPX_CS"/>
</dbReference>
<comment type="similarity">
    <text evidence="1 8">Belongs to the glutathione peroxidase family.</text>
</comment>
<dbReference type="Proteomes" id="UP000000707">
    <property type="component" value="Unassembled WGS sequence"/>
</dbReference>
<keyword evidence="3" id="KW-0049">Antioxidant</keyword>
<dbReference type="AlphaFoldDB" id="G3B648"/>
<dbReference type="FunFam" id="3.40.30.10:FF:000010">
    <property type="entry name" value="Glutathione peroxidase"/>
    <property type="match status" value="1"/>
</dbReference>
<dbReference type="EMBL" id="GL996524">
    <property type="protein sequence ID" value="EGV63379.1"/>
    <property type="molecule type" value="Genomic_DNA"/>
</dbReference>
<dbReference type="PROSITE" id="PS00763">
    <property type="entry name" value="GLUTATHIONE_PEROXID_2"/>
    <property type="match status" value="1"/>
</dbReference>
<dbReference type="SUPFAM" id="SSF52833">
    <property type="entry name" value="Thioredoxin-like"/>
    <property type="match status" value="1"/>
</dbReference>
<dbReference type="InterPro" id="IPR013766">
    <property type="entry name" value="Thioredoxin_domain"/>
</dbReference>
<evidence type="ECO:0000256" key="1">
    <source>
        <dbReference type="ARBA" id="ARBA00006926"/>
    </source>
</evidence>
<protein>
    <recommendedName>
        <fullName evidence="8">Glutathione peroxidase</fullName>
    </recommendedName>
</protein>
<dbReference type="PRINTS" id="PR01011">
    <property type="entry name" value="GLUTPROXDASE"/>
</dbReference>
<evidence type="ECO:0000256" key="4">
    <source>
        <dbReference type="ARBA" id="ARBA00023002"/>
    </source>
</evidence>
<dbReference type="PANTHER" id="PTHR11592">
    <property type="entry name" value="GLUTATHIONE PEROXIDASE"/>
    <property type="match status" value="1"/>
</dbReference>
<accession>G3B648</accession>
<dbReference type="InterPro" id="IPR029759">
    <property type="entry name" value="GPX_AS"/>
</dbReference>
<dbReference type="KEGG" id="cten:18247536"/>
<dbReference type="CDD" id="cd00340">
    <property type="entry name" value="GSH_Peroxidase"/>
    <property type="match status" value="1"/>
</dbReference>
<dbReference type="GO" id="GO:0140824">
    <property type="term" value="F:thioredoxin-dependent peroxiredoxin activity"/>
    <property type="evidence" value="ECO:0007669"/>
    <property type="project" value="UniProtKB-EC"/>
</dbReference>
<name>G3B648_CANTC</name>
<evidence type="ECO:0000256" key="5">
    <source>
        <dbReference type="ARBA" id="ARBA00023284"/>
    </source>
</evidence>
<dbReference type="eggNOG" id="KOG1651">
    <property type="taxonomic scope" value="Eukaryota"/>
</dbReference>
<reference evidence="10 11" key="1">
    <citation type="journal article" date="2011" name="Proc. Natl. Acad. Sci. U.S.A.">
        <title>Comparative genomics of xylose-fermenting fungi for enhanced biofuel production.</title>
        <authorList>
            <person name="Wohlbach D.J."/>
            <person name="Kuo A."/>
            <person name="Sato T.K."/>
            <person name="Potts K.M."/>
            <person name="Salamov A.A."/>
            <person name="LaButti K.M."/>
            <person name="Sun H."/>
            <person name="Clum A."/>
            <person name="Pangilinan J.L."/>
            <person name="Lindquist E.A."/>
            <person name="Lucas S."/>
            <person name="Lapidus A."/>
            <person name="Jin M."/>
            <person name="Gunawan C."/>
            <person name="Balan V."/>
            <person name="Dale B.E."/>
            <person name="Jeffries T.W."/>
            <person name="Zinkel R."/>
            <person name="Barry K.W."/>
            <person name="Grigoriev I.V."/>
            <person name="Gasch A.P."/>
        </authorList>
    </citation>
    <scope>NUCLEOTIDE SEQUENCE [LARGE SCALE GENOMIC DNA]</scope>
    <source>
        <strain evidence="11">ATCC 10573 / BCRC 21748 / CBS 615 / JCM 9827 / NBRC 10315 / NRRL Y-1498 / VKM Y-70</strain>
    </source>
</reference>
<dbReference type="RefSeq" id="XP_006687172.1">
    <property type="nucleotide sequence ID" value="XM_006687109.1"/>
</dbReference>
<keyword evidence="5" id="KW-0676">Redox-active center</keyword>
<evidence type="ECO:0000256" key="2">
    <source>
        <dbReference type="ARBA" id="ARBA00022559"/>
    </source>
</evidence>
<dbReference type="STRING" id="590646.G3B648"/>
<keyword evidence="11" id="KW-1185">Reference proteome</keyword>
<feature type="domain" description="Thioredoxin" evidence="9">
    <location>
        <begin position="1"/>
        <end position="161"/>
    </location>
</feature>
<keyword evidence="4 8" id="KW-0560">Oxidoreductase</keyword>
<comment type="catalytic activity">
    <reaction evidence="6">
        <text>a hydroperoxide + [thioredoxin]-dithiol = an alcohol + [thioredoxin]-disulfide + H2O</text>
        <dbReference type="Rhea" id="RHEA:62620"/>
        <dbReference type="Rhea" id="RHEA-COMP:10698"/>
        <dbReference type="Rhea" id="RHEA-COMP:10700"/>
        <dbReference type="ChEBI" id="CHEBI:15377"/>
        <dbReference type="ChEBI" id="CHEBI:29950"/>
        <dbReference type="ChEBI" id="CHEBI:30879"/>
        <dbReference type="ChEBI" id="CHEBI:35924"/>
        <dbReference type="ChEBI" id="CHEBI:50058"/>
        <dbReference type="EC" id="1.11.1.24"/>
    </reaction>
</comment>
<sequence length="161" mass="18324">MAQSIYDISVLDSTLQQVSLSQYKGKVIVIVNTATLCGFAPQFEELQTLYHKYKDDGLVILAFPSNQFWNEEPAPIDEIVRETKQKFGVEFPIMNKVLVNGSNADDIYKFLKAARPGKLGFQGVFWNFEKFVIDRNGNVVYRFPSDISPLTFEKYLTPLLG</sequence>
<evidence type="ECO:0000256" key="6">
    <source>
        <dbReference type="ARBA" id="ARBA00049091"/>
    </source>
</evidence>
<dbReference type="PIRSF" id="PIRSF000303">
    <property type="entry name" value="Glutathion_perox"/>
    <property type="match status" value="1"/>
</dbReference>
<dbReference type="PANTHER" id="PTHR11592:SF78">
    <property type="entry name" value="GLUTATHIONE PEROXIDASE"/>
    <property type="match status" value="1"/>
</dbReference>
<dbReference type="Gene3D" id="3.40.30.10">
    <property type="entry name" value="Glutaredoxin"/>
    <property type="match status" value="1"/>
</dbReference>
<dbReference type="HOGENOM" id="CLU_029507_2_2_1"/>
<dbReference type="GeneID" id="18247536"/>
<dbReference type="Pfam" id="PF00255">
    <property type="entry name" value="GSHPx"/>
    <property type="match status" value="1"/>
</dbReference>
<dbReference type="OrthoDB" id="446890at2759"/>
<evidence type="ECO:0000256" key="7">
    <source>
        <dbReference type="PIRSR" id="PIRSR000303-1"/>
    </source>
</evidence>